<comment type="caution">
    <text evidence="7">The sequence shown here is derived from an EMBL/GenBank/DDBJ whole genome shotgun (WGS) entry which is preliminary data.</text>
</comment>
<keyword evidence="4" id="KW-0449">Lipoprotein</keyword>
<dbReference type="Gene3D" id="3.30.70.100">
    <property type="match status" value="1"/>
</dbReference>
<evidence type="ECO:0000256" key="3">
    <source>
        <dbReference type="ARBA" id="ARBA00022723"/>
    </source>
</evidence>
<name>A0AA38WPS0_9ASTR</name>
<comment type="similarity">
    <text evidence="5">Belongs to the HIPP family.</text>
</comment>
<proteinExistence type="inferred from homology"/>
<evidence type="ECO:0000256" key="1">
    <source>
        <dbReference type="ARBA" id="ARBA00004170"/>
    </source>
</evidence>
<feature type="domain" description="HMA" evidence="6">
    <location>
        <begin position="6"/>
        <end position="69"/>
    </location>
</feature>
<keyword evidence="4" id="KW-0636">Prenylation</keyword>
<evidence type="ECO:0000259" key="6">
    <source>
        <dbReference type="PROSITE" id="PS50846"/>
    </source>
</evidence>
<dbReference type="CDD" id="cd00371">
    <property type="entry name" value="HMA"/>
    <property type="match status" value="1"/>
</dbReference>
<reference evidence="7" key="1">
    <citation type="submission" date="2023-03" db="EMBL/GenBank/DDBJ databases">
        <title>Chromosome-scale reference genome and RAD-based genetic map of yellow starthistle (Centaurea solstitialis) reveal putative structural variation and QTLs associated with invader traits.</title>
        <authorList>
            <person name="Reatini B."/>
            <person name="Cang F.A."/>
            <person name="Jiang Q."/>
            <person name="Mckibben M.T.W."/>
            <person name="Barker M.S."/>
            <person name="Rieseberg L.H."/>
            <person name="Dlugosch K.M."/>
        </authorList>
    </citation>
    <scope>NUCLEOTIDE SEQUENCE</scope>
    <source>
        <strain evidence="7">CAN-66</strain>
        <tissue evidence="7">Leaf</tissue>
    </source>
</reference>
<keyword evidence="8" id="KW-1185">Reference proteome</keyword>
<dbReference type="InterPro" id="IPR036163">
    <property type="entry name" value="HMA_dom_sf"/>
</dbReference>
<gene>
    <name evidence="7" type="ORF">OSB04_004473</name>
</gene>
<accession>A0AA38WPS0</accession>
<sequence length="158" mass="18104">MESFADMECSLKVDSKCESCLKKMIKVLRSIRGVYSVSWDAQQSSVQVRGEVNPNILLKAVMSSGKHAELLNVKLNHPQLRHNHYNYGSGTTPYDHRSSYSDYRPYGRQHPPAIEYPYGHPQQPAIEHLPRETYVPSYPHQEYNPNDNYEGMSACSIM</sequence>
<dbReference type="EMBL" id="JARYMX010000001">
    <property type="protein sequence ID" value="KAJ9568507.1"/>
    <property type="molecule type" value="Genomic_DNA"/>
</dbReference>
<dbReference type="InterPro" id="IPR006121">
    <property type="entry name" value="HMA_dom"/>
</dbReference>
<dbReference type="GO" id="GO:0046872">
    <property type="term" value="F:metal ion binding"/>
    <property type="evidence" value="ECO:0007669"/>
    <property type="project" value="UniProtKB-KW"/>
</dbReference>
<dbReference type="Proteomes" id="UP001172457">
    <property type="component" value="Chromosome 1"/>
</dbReference>
<protein>
    <recommendedName>
        <fullName evidence="6">HMA domain-containing protein</fullName>
    </recommendedName>
</protein>
<dbReference type="GO" id="GO:0016020">
    <property type="term" value="C:membrane"/>
    <property type="evidence" value="ECO:0007669"/>
    <property type="project" value="UniProtKB-SubCell"/>
</dbReference>
<dbReference type="PANTHER" id="PTHR45868:SF63">
    <property type="entry name" value="HMA DOMAIN-CONTAINING PROTEIN"/>
    <property type="match status" value="1"/>
</dbReference>
<dbReference type="Pfam" id="PF00403">
    <property type="entry name" value="HMA"/>
    <property type="match status" value="1"/>
</dbReference>
<dbReference type="SUPFAM" id="SSF55008">
    <property type="entry name" value="HMA, heavy metal-associated domain"/>
    <property type="match status" value="1"/>
</dbReference>
<dbReference type="AlphaFoldDB" id="A0AA38WPS0"/>
<evidence type="ECO:0000256" key="5">
    <source>
        <dbReference type="ARBA" id="ARBA00024045"/>
    </source>
</evidence>
<dbReference type="GO" id="GO:0009626">
    <property type="term" value="P:plant-type hypersensitive response"/>
    <property type="evidence" value="ECO:0007669"/>
    <property type="project" value="UniProtKB-KW"/>
</dbReference>
<keyword evidence="2" id="KW-0488">Methylation</keyword>
<comment type="subcellular location">
    <subcellularLocation>
        <location evidence="1">Membrane</location>
        <topology evidence="1">Peripheral membrane protein</topology>
    </subcellularLocation>
</comment>
<evidence type="ECO:0000313" key="8">
    <source>
        <dbReference type="Proteomes" id="UP001172457"/>
    </source>
</evidence>
<evidence type="ECO:0000313" key="7">
    <source>
        <dbReference type="EMBL" id="KAJ9568507.1"/>
    </source>
</evidence>
<evidence type="ECO:0000256" key="4">
    <source>
        <dbReference type="ARBA" id="ARBA00023289"/>
    </source>
</evidence>
<organism evidence="7 8">
    <name type="scientific">Centaurea solstitialis</name>
    <name type="common">yellow star-thistle</name>
    <dbReference type="NCBI Taxonomy" id="347529"/>
    <lineage>
        <taxon>Eukaryota</taxon>
        <taxon>Viridiplantae</taxon>
        <taxon>Streptophyta</taxon>
        <taxon>Embryophyta</taxon>
        <taxon>Tracheophyta</taxon>
        <taxon>Spermatophyta</taxon>
        <taxon>Magnoliopsida</taxon>
        <taxon>eudicotyledons</taxon>
        <taxon>Gunneridae</taxon>
        <taxon>Pentapetalae</taxon>
        <taxon>asterids</taxon>
        <taxon>campanulids</taxon>
        <taxon>Asterales</taxon>
        <taxon>Asteraceae</taxon>
        <taxon>Carduoideae</taxon>
        <taxon>Cardueae</taxon>
        <taxon>Centaureinae</taxon>
        <taxon>Centaurea</taxon>
    </lineage>
</organism>
<evidence type="ECO:0000256" key="2">
    <source>
        <dbReference type="ARBA" id="ARBA00022481"/>
    </source>
</evidence>
<keyword evidence="3" id="KW-0479">Metal-binding</keyword>
<dbReference type="PROSITE" id="PS50846">
    <property type="entry name" value="HMA_2"/>
    <property type="match status" value="1"/>
</dbReference>
<dbReference type="PANTHER" id="PTHR45868">
    <property type="entry name" value="HEAVY METAL-ASSOCIATED ISOPRENYLATED PLANT PROTEIN 33-RELATED"/>
    <property type="match status" value="1"/>
</dbReference>